<keyword evidence="6" id="KW-0508">mRNA splicing</keyword>
<gene>
    <name evidence="10" type="ORF">CDEB00056_LOCUS1332</name>
</gene>
<dbReference type="PANTHER" id="PTHR12111">
    <property type="entry name" value="SPLICING FACTOR YJU2"/>
    <property type="match status" value="1"/>
</dbReference>
<reference evidence="10" key="1">
    <citation type="submission" date="2021-01" db="EMBL/GenBank/DDBJ databases">
        <authorList>
            <person name="Corre E."/>
            <person name="Pelletier E."/>
            <person name="Niang G."/>
            <person name="Scheremetjew M."/>
            <person name="Finn R."/>
            <person name="Kale V."/>
            <person name="Holt S."/>
            <person name="Cochrane G."/>
            <person name="Meng A."/>
            <person name="Brown T."/>
            <person name="Cohen L."/>
        </authorList>
    </citation>
    <scope>NUCLEOTIDE SEQUENCE</scope>
    <source>
        <strain evidence="10">MM31A-1</strain>
    </source>
</reference>
<dbReference type="GO" id="GO:0000349">
    <property type="term" value="P:generation of catalytic spliceosome for first transesterification step"/>
    <property type="evidence" value="ECO:0007669"/>
    <property type="project" value="UniProtKB-UniRule"/>
</dbReference>
<evidence type="ECO:0000256" key="2">
    <source>
        <dbReference type="ARBA" id="ARBA00022664"/>
    </source>
</evidence>
<feature type="binding site" evidence="8">
    <location>
        <position position="43"/>
    </location>
    <ligand>
        <name>Zn(2+)</name>
        <dbReference type="ChEBI" id="CHEBI:29105"/>
    </ligand>
</feature>
<dbReference type="AlphaFoldDB" id="A0A7S3V4E1"/>
<comment type="function">
    <text evidence="8">Part of the spliceosome which catalyzes two sequential transesterification reactions, first the excision of the non-coding intron from pre-mRNA and then the ligation of the coding exons to form the mature mRNA. Plays a role in stabilizing the structure of the spliceosome catalytic core and docking of the branch helix into the active site, producing 5'-exon and lariat intron-3'-intermediates.</text>
</comment>
<evidence type="ECO:0000256" key="7">
    <source>
        <dbReference type="ARBA" id="ARBA00023242"/>
    </source>
</evidence>
<evidence type="ECO:0000256" key="4">
    <source>
        <dbReference type="ARBA" id="ARBA00022728"/>
    </source>
</evidence>
<evidence type="ECO:0000256" key="8">
    <source>
        <dbReference type="HAMAP-Rule" id="MF_03226"/>
    </source>
</evidence>
<dbReference type="InterPro" id="IPR043701">
    <property type="entry name" value="Yju2"/>
</dbReference>
<evidence type="ECO:0000256" key="1">
    <source>
        <dbReference type="ARBA" id="ARBA00004123"/>
    </source>
</evidence>
<name>A0A7S3V4E1_9STRA</name>
<dbReference type="GO" id="GO:0046872">
    <property type="term" value="F:metal ion binding"/>
    <property type="evidence" value="ECO:0007669"/>
    <property type="project" value="UniProtKB-KW"/>
</dbReference>
<accession>A0A7S3V4E1</accession>
<organism evidence="10">
    <name type="scientific">Chaetoceros debilis</name>
    <dbReference type="NCBI Taxonomy" id="122233"/>
    <lineage>
        <taxon>Eukaryota</taxon>
        <taxon>Sar</taxon>
        <taxon>Stramenopiles</taxon>
        <taxon>Ochrophyta</taxon>
        <taxon>Bacillariophyta</taxon>
        <taxon>Coscinodiscophyceae</taxon>
        <taxon>Chaetocerotophycidae</taxon>
        <taxon>Chaetocerotales</taxon>
        <taxon>Chaetocerotaceae</taxon>
        <taxon>Chaetoceros</taxon>
    </lineage>
</organism>
<dbReference type="InterPro" id="IPR007590">
    <property type="entry name" value="Saf4/Yju2"/>
</dbReference>
<sequence>MGERKVLNKYIPADFDPKLVPRGKKPKDDLIPVRMMLPFTVQCSTCSSFMYRGRKFNSKKEAVKGSEGKYLGIQRFRFYIKCTACSRPITFLTDPQNADYEMESGGTRTYEVHKDRAKQDKETELEEAKAEKLDPMKALENRVLASQKEMADLDNLDEIKAMNLRHLRMLGTIGAGIREAEAMGHVADATSAILGAKHDKNDEKDPLELDESDEALVKSIKFGKRQNKKGNSISRLTKSEEEEMIRRRESDRVALEKQQLEMVQKSKAQKLNKLNFKVKRKRKVSAERSTVVKKNNNPNDIPKEDGSKSESTEKDNGNALGLIAAYSDSDSD</sequence>
<proteinExistence type="inferred from homology"/>
<evidence type="ECO:0000256" key="9">
    <source>
        <dbReference type="SAM" id="MobiDB-lite"/>
    </source>
</evidence>
<dbReference type="EMBL" id="HBIO01001854">
    <property type="protein sequence ID" value="CAE0456491.1"/>
    <property type="molecule type" value="Transcribed_RNA"/>
</dbReference>
<feature type="binding site" evidence="8">
    <location>
        <position position="46"/>
    </location>
    <ligand>
        <name>Zn(2+)</name>
        <dbReference type="ChEBI" id="CHEBI:29105"/>
    </ligand>
</feature>
<dbReference type="GO" id="GO:0071006">
    <property type="term" value="C:U2-type catalytic step 1 spliceosome"/>
    <property type="evidence" value="ECO:0007669"/>
    <property type="project" value="UniProtKB-UniRule"/>
</dbReference>
<protein>
    <recommendedName>
        <fullName evidence="8">Splicing factor YJU2</fullName>
    </recommendedName>
</protein>
<evidence type="ECO:0000313" key="10">
    <source>
        <dbReference type="EMBL" id="CAE0456491.1"/>
    </source>
</evidence>
<dbReference type="PANTHER" id="PTHR12111:SF1">
    <property type="entry name" value="SPLICING FACTOR YJU2"/>
    <property type="match status" value="1"/>
</dbReference>
<dbReference type="Pfam" id="PF04502">
    <property type="entry name" value="Saf4_Yju2"/>
    <property type="match status" value="1"/>
</dbReference>
<keyword evidence="5 8" id="KW-0862">Zinc</keyword>
<evidence type="ECO:0000256" key="3">
    <source>
        <dbReference type="ARBA" id="ARBA00022723"/>
    </source>
</evidence>
<comment type="subunit">
    <text evidence="8">Component of the spliceosome. Present in the activated B complex, the catalytically activated B* complex which catalyzes the branching, the catalytic step 1 C complex catalyzing the exon ligation, and the postcatalytic P complex containing the ligated exons (mRNA) and the excised lariat intron.</text>
</comment>
<evidence type="ECO:0000256" key="5">
    <source>
        <dbReference type="ARBA" id="ARBA00022833"/>
    </source>
</evidence>
<comment type="subcellular location">
    <subcellularLocation>
        <location evidence="1 8">Nucleus</location>
    </subcellularLocation>
</comment>
<dbReference type="HAMAP" id="MF_03226">
    <property type="entry name" value="YJU2"/>
    <property type="match status" value="1"/>
</dbReference>
<comment type="similarity">
    <text evidence="8">Belongs to the CWC16 family. YJU2 subfamily.</text>
</comment>
<feature type="region of interest" description="Disordered" evidence="9">
    <location>
        <begin position="272"/>
        <end position="332"/>
    </location>
</feature>
<evidence type="ECO:0000256" key="6">
    <source>
        <dbReference type="ARBA" id="ARBA00023187"/>
    </source>
</evidence>
<feature type="binding site" evidence="8">
    <location>
        <position position="85"/>
    </location>
    <ligand>
        <name>Zn(2+)</name>
        <dbReference type="ChEBI" id="CHEBI:29105"/>
    </ligand>
</feature>
<keyword evidence="4 8" id="KW-0747">Spliceosome</keyword>
<keyword evidence="2" id="KW-0507">mRNA processing</keyword>
<feature type="binding site" evidence="8">
    <location>
        <position position="82"/>
    </location>
    <ligand>
        <name>Zn(2+)</name>
        <dbReference type="ChEBI" id="CHEBI:29105"/>
    </ligand>
</feature>
<keyword evidence="3 8" id="KW-0479">Metal-binding</keyword>
<feature type="compositionally biased region" description="Basic and acidic residues" evidence="9">
    <location>
        <begin position="301"/>
        <end position="316"/>
    </location>
</feature>
<keyword evidence="7 8" id="KW-0539">Nucleus</keyword>